<keyword evidence="3" id="KW-1185">Reference proteome</keyword>
<protein>
    <submittedName>
        <fullName evidence="2">Uncharacterized protein</fullName>
    </submittedName>
</protein>
<evidence type="ECO:0000256" key="1">
    <source>
        <dbReference type="SAM" id="SignalP"/>
    </source>
</evidence>
<organism evidence="2 3">
    <name type="scientific">Entomortierella parvispora</name>
    <dbReference type="NCBI Taxonomy" id="205924"/>
    <lineage>
        <taxon>Eukaryota</taxon>
        <taxon>Fungi</taxon>
        <taxon>Fungi incertae sedis</taxon>
        <taxon>Mucoromycota</taxon>
        <taxon>Mortierellomycotina</taxon>
        <taxon>Mortierellomycetes</taxon>
        <taxon>Mortierellales</taxon>
        <taxon>Mortierellaceae</taxon>
        <taxon>Entomortierella</taxon>
    </lineage>
</organism>
<feature type="signal peptide" evidence="1">
    <location>
        <begin position="1"/>
        <end position="23"/>
    </location>
</feature>
<reference evidence="2" key="2">
    <citation type="journal article" date="2022" name="Microbiol. Resour. Announc.">
        <title>Whole-Genome Sequence of Entomortierella parvispora E1425, a Mucoromycotan Fungus Associated with Burkholderiaceae-Related Endosymbiotic Bacteria.</title>
        <authorList>
            <person name="Herlambang A."/>
            <person name="Guo Y."/>
            <person name="Takashima Y."/>
            <person name="Narisawa K."/>
            <person name="Ohta H."/>
            <person name="Nishizawa T."/>
        </authorList>
    </citation>
    <scope>NUCLEOTIDE SEQUENCE</scope>
    <source>
        <strain evidence="2">E1425</strain>
    </source>
</reference>
<accession>A0A9P3HLV2</accession>
<dbReference type="EMBL" id="BQFW01000015">
    <property type="protein sequence ID" value="GJJ79066.1"/>
    <property type="molecule type" value="Genomic_DNA"/>
</dbReference>
<sequence length="176" mass="18495">MVKATFALLVASMAMLLSSTVESAPIELSSTGKTIALISASEYCLLLPPNKGGNIADSEDSAISFCNKAISTAPNAKTLPSGFIKSAHFVHNTSKDYVQITGKIDRSKYDLSAGDGGGQYDLNAPHGSACAGYSSFVQFVEPDVQIYCLRCCKNKSDCPTNRSTDGCEAVLGGDYS</sequence>
<keyword evidence="1" id="KW-0732">Signal</keyword>
<proteinExistence type="predicted"/>
<evidence type="ECO:0000313" key="2">
    <source>
        <dbReference type="EMBL" id="GJJ79066.1"/>
    </source>
</evidence>
<comment type="caution">
    <text evidence="2">The sequence shown here is derived from an EMBL/GenBank/DDBJ whole genome shotgun (WGS) entry which is preliminary data.</text>
</comment>
<dbReference type="Proteomes" id="UP000827284">
    <property type="component" value="Unassembled WGS sequence"/>
</dbReference>
<gene>
    <name evidence="2" type="ORF">EMPS_11425</name>
</gene>
<evidence type="ECO:0000313" key="3">
    <source>
        <dbReference type="Proteomes" id="UP000827284"/>
    </source>
</evidence>
<name>A0A9P3HLV2_9FUNG</name>
<feature type="chain" id="PRO_5040220268" evidence="1">
    <location>
        <begin position="24"/>
        <end position="176"/>
    </location>
</feature>
<reference evidence="2" key="1">
    <citation type="submission" date="2021-11" db="EMBL/GenBank/DDBJ databases">
        <authorList>
            <person name="Herlambang A."/>
            <person name="Guo Y."/>
            <person name="Takashima Y."/>
            <person name="Nishizawa T."/>
        </authorList>
    </citation>
    <scope>NUCLEOTIDE SEQUENCE</scope>
    <source>
        <strain evidence="2">E1425</strain>
    </source>
</reference>
<dbReference type="AlphaFoldDB" id="A0A9P3HLV2"/>
<dbReference type="OrthoDB" id="3044029at2759"/>